<proteinExistence type="predicted"/>
<dbReference type="AlphaFoldDB" id="A0A2P4YI21"/>
<comment type="caution">
    <text evidence="1">The sequence shown here is derived from an EMBL/GenBank/DDBJ whole genome shotgun (WGS) entry which is preliminary data.</text>
</comment>
<sequence length="63" mass="7155">MCAFLNRNEEFVDIAQCEAIPEKELDNHVPECASYVMDVTPRDAEDEMIVDLFSQASVEEDDS</sequence>
<accession>A0A2P4YI21</accession>
<name>A0A2P4YI21_9STRA</name>
<dbReference type="EMBL" id="NCKW01002602">
    <property type="protein sequence ID" value="POM77444.1"/>
    <property type="molecule type" value="Genomic_DNA"/>
</dbReference>
<dbReference type="Proteomes" id="UP000237271">
    <property type="component" value="Unassembled WGS sequence"/>
</dbReference>
<reference evidence="1 2" key="1">
    <citation type="journal article" date="2017" name="Genome Biol. Evol.">
        <title>Phytophthora megakarya and P. palmivora, closely related causal agents of cacao black pod rot, underwent increases in genome sizes and gene numbers by different mechanisms.</title>
        <authorList>
            <person name="Ali S.S."/>
            <person name="Shao J."/>
            <person name="Lary D.J."/>
            <person name="Kronmiller B."/>
            <person name="Shen D."/>
            <person name="Strem M.D."/>
            <person name="Amoako-Attah I."/>
            <person name="Akrofi A.Y."/>
            <person name="Begoude B.A."/>
            <person name="Ten Hoopen G.M."/>
            <person name="Coulibaly K."/>
            <person name="Kebe B.I."/>
            <person name="Melnick R.L."/>
            <person name="Guiltinan M.J."/>
            <person name="Tyler B.M."/>
            <person name="Meinhardt L.W."/>
            <person name="Bailey B.A."/>
        </authorList>
    </citation>
    <scope>NUCLEOTIDE SEQUENCE [LARGE SCALE GENOMIC DNA]</scope>
    <source>
        <strain evidence="2">sbr112.9</strain>
    </source>
</reference>
<keyword evidence="2" id="KW-1185">Reference proteome</keyword>
<dbReference type="OrthoDB" id="122072at2759"/>
<evidence type="ECO:0000313" key="2">
    <source>
        <dbReference type="Proteomes" id="UP000237271"/>
    </source>
</evidence>
<evidence type="ECO:0000313" key="1">
    <source>
        <dbReference type="EMBL" id="POM77444.1"/>
    </source>
</evidence>
<gene>
    <name evidence="1" type="ORF">PHPALM_5171</name>
</gene>
<protein>
    <submittedName>
        <fullName evidence="1">Uncharacterized protein</fullName>
    </submittedName>
</protein>
<organism evidence="1 2">
    <name type="scientific">Phytophthora palmivora</name>
    <dbReference type="NCBI Taxonomy" id="4796"/>
    <lineage>
        <taxon>Eukaryota</taxon>
        <taxon>Sar</taxon>
        <taxon>Stramenopiles</taxon>
        <taxon>Oomycota</taxon>
        <taxon>Peronosporomycetes</taxon>
        <taxon>Peronosporales</taxon>
        <taxon>Peronosporaceae</taxon>
        <taxon>Phytophthora</taxon>
    </lineage>
</organism>